<organism evidence="2 3">
    <name type="scientific">Actinomyces urogenitalis DORA_12</name>
    <dbReference type="NCBI Taxonomy" id="1403939"/>
    <lineage>
        <taxon>Bacteria</taxon>
        <taxon>Bacillati</taxon>
        <taxon>Actinomycetota</taxon>
        <taxon>Actinomycetes</taxon>
        <taxon>Actinomycetales</taxon>
        <taxon>Actinomycetaceae</taxon>
        <taxon>Actinomyces</taxon>
    </lineage>
</organism>
<dbReference type="PROSITE" id="PS51257">
    <property type="entry name" value="PROKAR_LIPOPROTEIN"/>
    <property type="match status" value="1"/>
</dbReference>
<sequence>MKMIPMNITQSHVRHALATVSALALGGALTACAALSPSSQSASATATGTTAADGRIQVAASFYPIQYLAQAIGG</sequence>
<feature type="non-terminal residue" evidence="2">
    <location>
        <position position="74"/>
    </location>
</feature>
<dbReference type="Proteomes" id="UP000018852">
    <property type="component" value="Unassembled WGS sequence"/>
</dbReference>
<name>W1VMU9_9ACTO</name>
<evidence type="ECO:0000313" key="2">
    <source>
        <dbReference type="EMBL" id="ETJ07237.1"/>
    </source>
</evidence>
<comment type="caution">
    <text evidence="2">The sequence shown here is derived from an EMBL/GenBank/DDBJ whole genome shotgun (WGS) entry which is preliminary data.</text>
</comment>
<evidence type="ECO:0000256" key="1">
    <source>
        <dbReference type="SAM" id="SignalP"/>
    </source>
</evidence>
<proteinExistence type="predicted"/>
<dbReference type="EMBL" id="AZLV01000098">
    <property type="protein sequence ID" value="ETJ07237.1"/>
    <property type="molecule type" value="Genomic_DNA"/>
</dbReference>
<feature type="chain" id="PRO_5004811212" evidence="1">
    <location>
        <begin position="34"/>
        <end position="74"/>
    </location>
</feature>
<keyword evidence="1" id="KW-0732">Signal</keyword>
<feature type="signal peptide" evidence="1">
    <location>
        <begin position="1"/>
        <end position="33"/>
    </location>
</feature>
<reference evidence="2 3" key="1">
    <citation type="submission" date="2013-12" db="EMBL/GenBank/DDBJ databases">
        <title>A Varibaculum cambriense genome reconstructed from a premature infant gut community with otherwise low bacterial novelty that shifts toward anaerobic metabolism during the third week of life.</title>
        <authorList>
            <person name="Brown C.T."/>
            <person name="Sharon I."/>
            <person name="Thomas B.C."/>
            <person name="Castelle C.J."/>
            <person name="Morowitz M.J."/>
            <person name="Banfield J.F."/>
        </authorList>
    </citation>
    <scope>NUCLEOTIDE SEQUENCE [LARGE SCALE GENOMIC DNA]</scope>
    <source>
        <strain evidence="3">DORA_12</strain>
    </source>
</reference>
<gene>
    <name evidence="2" type="ORF">Q605_AUC00098G0002</name>
</gene>
<dbReference type="AlphaFoldDB" id="W1VMU9"/>
<protein>
    <submittedName>
        <fullName evidence="2">Metal ABC superfamily ATP binding cassette transporter, binding protein</fullName>
    </submittedName>
</protein>
<evidence type="ECO:0000313" key="3">
    <source>
        <dbReference type="Proteomes" id="UP000018852"/>
    </source>
</evidence>
<accession>W1VMU9</accession>